<reference evidence="2 3" key="1">
    <citation type="submission" date="2012-01" db="EMBL/GenBank/DDBJ databases">
        <title>The Genome Sequence of Scardovia wiggsiae F0424.</title>
        <authorList>
            <consortium name="The Broad Institute Genome Sequencing Platform"/>
            <person name="Earl A."/>
            <person name="Ward D."/>
            <person name="Feldgarden M."/>
            <person name="Gevers D."/>
            <person name="Izard J."/>
            <person name="Ganesan A."/>
            <person name="Baranova O.V."/>
            <person name="Blanton J.M."/>
            <person name="Tanner A.C."/>
            <person name="Mathney J."/>
            <person name="Dewhirst F.E."/>
            <person name="Young S.K."/>
            <person name="Zeng Q."/>
            <person name="Gargeya S."/>
            <person name="Fitzgerald M."/>
            <person name="Haas B."/>
            <person name="Abouelleil A."/>
            <person name="Alvarado L."/>
            <person name="Arachchi H.M."/>
            <person name="Berlin A."/>
            <person name="Chapman S.B."/>
            <person name="Gearin G."/>
            <person name="Goldberg J."/>
            <person name="Griggs A."/>
            <person name="Gujja S."/>
            <person name="Hansen M."/>
            <person name="Heiman D."/>
            <person name="Howarth C."/>
            <person name="Larimer J."/>
            <person name="Lui A."/>
            <person name="MacDonald P.J.P."/>
            <person name="McCowen C."/>
            <person name="Montmayeur A."/>
            <person name="Murphy C."/>
            <person name="Neiman D."/>
            <person name="Pearson M."/>
            <person name="Priest M."/>
            <person name="Roberts A."/>
            <person name="Saif S."/>
            <person name="Shea T."/>
            <person name="Sisk P."/>
            <person name="Stolte C."/>
            <person name="Sykes S."/>
            <person name="Wortman J."/>
            <person name="Nusbaum C."/>
            <person name="Birren B."/>
        </authorList>
    </citation>
    <scope>NUCLEOTIDE SEQUENCE [LARGE SCALE GENOMIC DNA]</scope>
    <source>
        <strain evidence="2 3">F0424</strain>
    </source>
</reference>
<keyword evidence="1" id="KW-0472">Membrane</keyword>
<comment type="caution">
    <text evidence="2">The sequence shown here is derived from an EMBL/GenBank/DDBJ whole genome shotgun (WGS) entry which is preliminary data.</text>
</comment>
<dbReference type="HOGENOM" id="CLU_1481022_0_0_11"/>
<gene>
    <name evidence="2" type="ORF">HMPREF9156_00967</name>
</gene>
<dbReference type="AlphaFoldDB" id="J0LL06"/>
<dbReference type="STRING" id="857290.HMPREF9156_00967"/>
<proteinExistence type="predicted"/>
<evidence type="ECO:0000256" key="1">
    <source>
        <dbReference type="SAM" id="Phobius"/>
    </source>
</evidence>
<organism evidence="2 3">
    <name type="scientific">Scardovia wiggsiae F0424</name>
    <dbReference type="NCBI Taxonomy" id="857290"/>
    <lineage>
        <taxon>Bacteria</taxon>
        <taxon>Bacillati</taxon>
        <taxon>Actinomycetota</taxon>
        <taxon>Actinomycetes</taxon>
        <taxon>Bifidobacteriales</taxon>
        <taxon>Bifidobacteriaceae</taxon>
        <taxon>Scardovia</taxon>
    </lineage>
</organism>
<keyword evidence="1" id="KW-0812">Transmembrane</keyword>
<feature type="transmembrane region" description="Helical" evidence="1">
    <location>
        <begin position="14"/>
        <end position="35"/>
    </location>
</feature>
<sequence>MIVKGREIIPPLNYFPYSFLFPLFSYYSYSSFFFLPFRTRPLHLRSPSSFPHLIFILIPLHPRSGRHPASPSNLTLPFLTPCLFLLSNLISPPYFSISPRSSLLSDFISLLYFPTFYPHTYVAPLPTSLHLSLPSDLTPYPPYFPIVLHHLLTLQSHPIPSPNSKIRILLRRPPPTSVQLKL</sequence>
<evidence type="ECO:0000313" key="2">
    <source>
        <dbReference type="EMBL" id="EJD64472.1"/>
    </source>
</evidence>
<protein>
    <submittedName>
        <fullName evidence="2">Uncharacterized protein</fullName>
    </submittedName>
</protein>
<keyword evidence="1" id="KW-1133">Transmembrane helix</keyword>
<dbReference type="EMBL" id="AGZS01000006">
    <property type="protein sequence ID" value="EJD64472.1"/>
    <property type="molecule type" value="Genomic_DNA"/>
</dbReference>
<name>J0LL06_9BIFI</name>
<keyword evidence="3" id="KW-1185">Reference proteome</keyword>
<accession>J0LL06</accession>
<evidence type="ECO:0000313" key="3">
    <source>
        <dbReference type="Proteomes" id="UP000006415"/>
    </source>
</evidence>
<dbReference type="Proteomes" id="UP000006415">
    <property type="component" value="Unassembled WGS sequence"/>
</dbReference>